<sequence>MRPLRFLLLLLSATLAVSLDELVDPTAALRVSSASAMLSDATWRFATLADGTPYWWRPSQLIGVSEPEISFERPDEAWQKGLLDDGAPYLWRKVEGELELQMWSPRKLDDGQRYWWRLAGDGSTPEVTLRDPYAHAQPDALLGASKSAGCEA</sequence>
<keyword evidence="1" id="KW-0732">Signal</keyword>
<reference evidence="2" key="1">
    <citation type="submission" date="2021-01" db="EMBL/GenBank/DDBJ databases">
        <authorList>
            <person name="Corre E."/>
            <person name="Pelletier E."/>
            <person name="Niang G."/>
            <person name="Scheremetjew M."/>
            <person name="Finn R."/>
            <person name="Kale V."/>
            <person name="Holt S."/>
            <person name="Cochrane G."/>
            <person name="Meng A."/>
            <person name="Brown T."/>
            <person name="Cohen L."/>
        </authorList>
    </citation>
    <scope>NUCLEOTIDE SEQUENCE</scope>
    <source>
        <strain evidence="2">PLY182g</strain>
    </source>
</reference>
<name>A0A7S0L3W0_9EUKA</name>
<organism evidence="2">
    <name type="scientific">Coccolithus braarudii</name>
    <dbReference type="NCBI Taxonomy" id="221442"/>
    <lineage>
        <taxon>Eukaryota</taxon>
        <taxon>Haptista</taxon>
        <taxon>Haptophyta</taxon>
        <taxon>Prymnesiophyceae</taxon>
        <taxon>Coccolithales</taxon>
        <taxon>Coccolithaceae</taxon>
        <taxon>Coccolithus</taxon>
    </lineage>
</organism>
<accession>A0A7S0L3W0</accession>
<feature type="chain" id="PRO_5031476781" evidence="1">
    <location>
        <begin position="19"/>
        <end position="152"/>
    </location>
</feature>
<dbReference type="AlphaFoldDB" id="A0A7S0L3W0"/>
<protein>
    <submittedName>
        <fullName evidence="2">Uncharacterized protein</fullName>
    </submittedName>
</protein>
<feature type="signal peptide" evidence="1">
    <location>
        <begin position="1"/>
        <end position="18"/>
    </location>
</feature>
<evidence type="ECO:0000313" key="2">
    <source>
        <dbReference type="EMBL" id="CAD8601167.1"/>
    </source>
</evidence>
<dbReference type="EMBL" id="HBEY01009315">
    <property type="protein sequence ID" value="CAD8601167.1"/>
    <property type="molecule type" value="Transcribed_RNA"/>
</dbReference>
<evidence type="ECO:0000256" key="1">
    <source>
        <dbReference type="SAM" id="SignalP"/>
    </source>
</evidence>
<proteinExistence type="predicted"/>
<gene>
    <name evidence="2" type="ORF">CPEL01642_LOCUS4497</name>
</gene>